<dbReference type="CDD" id="cd00685">
    <property type="entry name" value="Trans_IPPS_HT"/>
    <property type="match status" value="1"/>
</dbReference>
<dbReference type="GO" id="GO:0004659">
    <property type="term" value="F:prenyltransferase activity"/>
    <property type="evidence" value="ECO:0007669"/>
    <property type="project" value="InterPro"/>
</dbReference>
<dbReference type="OrthoDB" id="9805316at2"/>
<protein>
    <submittedName>
        <fullName evidence="8">Polyprenyl synthetase</fullName>
    </submittedName>
</protein>
<dbReference type="PROSITE" id="PS00723">
    <property type="entry name" value="POLYPRENYL_SYNTHASE_1"/>
    <property type="match status" value="1"/>
</dbReference>
<comment type="cofactor">
    <cofactor evidence="1">
        <name>Mg(2+)</name>
        <dbReference type="ChEBI" id="CHEBI:18420"/>
    </cofactor>
</comment>
<dbReference type="SFLD" id="SFLDS00005">
    <property type="entry name" value="Isoprenoid_Synthase_Type_I"/>
    <property type="match status" value="1"/>
</dbReference>
<dbReference type="PANTHER" id="PTHR43281:SF1">
    <property type="entry name" value="FARNESYL DIPHOSPHATE SYNTHASE"/>
    <property type="match status" value="1"/>
</dbReference>
<dbReference type="EMBL" id="LK391969">
    <property type="protein sequence ID" value="CEF26289.1"/>
    <property type="molecule type" value="Genomic_DNA"/>
</dbReference>
<dbReference type="FunFam" id="1.10.600.10:FF:000001">
    <property type="entry name" value="Geranylgeranyl diphosphate synthase"/>
    <property type="match status" value="1"/>
</dbReference>
<dbReference type="PROSITE" id="PS00444">
    <property type="entry name" value="POLYPRENYL_SYNTHASE_2"/>
    <property type="match status" value="1"/>
</dbReference>
<evidence type="ECO:0000256" key="4">
    <source>
        <dbReference type="ARBA" id="ARBA00022723"/>
    </source>
</evidence>
<keyword evidence="5" id="KW-0460">Magnesium</keyword>
<evidence type="ECO:0000256" key="1">
    <source>
        <dbReference type="ARBA" id="ARBA00001946"/>
    </source>
</evidence>
<dbReference type="GO" id="GO:0008654">
    <property type="term" value="P:phospholipid biosynthetic process"/>
    <property type="evidence" value="ECO:0007669"/>
    <property type="project" value="UniProtKB-ARBA"/>
</dbReference>
<dbReference type="Gene3D" id="1.10.600.10">
    <property type="entry name" value="Farnesyl Diphosphate Synthase"/>
    <property type="match status" value="1"/>
</dbReference>
<organism evidence="8">
    <name type="scientific">Pseudomonas saudimassiliensis</name>
    <dbReference type="NCBI Taxonomy" id="1461581"/>
    <lineage>
        <taxon>Bacteria</taxon>
        <taxon>Pseudomonadati</taxon>
        <taxon>Pseudomonadota</taxon>
        <taxon>Gammaproteobacteria</taxon>
        <taxon>Pseudomonadales</taxon>
        <taxon>Pseudomonadaceae</taxon>
        <taxon>Pseudomonas</taxon>
    </lineage>
</organism>
<dbReference type="GO" id="GO:0046872">
    <property type="term" value="F:metal ion binding"/>
    <property type="evidence" value="ECO:0007669"/>
    <property type="project" value="UniProtKB-KW"/>
</dbReference>
<evidence type="ECO:0000313" key="8">
    <source>
        <dbReference type="EMBL" id="CEA03737.1"/>
    </source>
</evidence>
<evidence type="ECO:0000256" key="7">
    <source>
        <dbReference type="RuleBase" id="RU004466"/>
    </source>
</evidence>
<dbReference type="GO" id="GO:0016114">
    <property type="term" value="P:terpenoid biosynthetic process"/>
    <property type="evidence" value="ECO:0007669"/>
    <property type="project" value="UniProtKB-ARBA"/>
</dbReference>
<keyword evidence="6" id="KW-0414">Isoprene biosynthesis</keyword>
<dbReference type="SUPFAM" id="SSF48576">
    <property type="entry name" value="Terpenoid synthases"/>
    <property type="match status" value="1"/>
</dbReference>
<dbReference type="InterPro" id="IPR008949">
    <property type="entry name" value="Isoprenoid_synthase_dom_sf"/>
</dbReference>
<dbReference type="EMBL" id="LM997413">
    <property type="protein sequence ID" value="CEA03737.1"/>
    <property type="molecule type" value="Genomic_DNA"/>
</dbReference>
<sequence length="301" mass="31961">MDELSAAVSSASHRDFSAIRTRIDARLAELLPRDDSGHHQIGNAMHAGTLPAGKRVRPILLVLAAQDLGHDSNALIDLGCAIEMIHAGSLIVDDMPCMDNASLRRGQPTIHRRFGEDIAILTTVALLSKAFGVVASLEAVDAAIRTQLVACLAEAVGTQGLVRGQYEDLREGAHSRSARAIATTNELKTGVLFGATLHMAGLVAGASEGQQRSLRRFAIELGHAFQLLDDLTDGEPDTGKDAGQDTGKSTLVALLGVEVTRKQLIRHLAQADACLAEVYGAGSQVSRYVHQLFAKALPSLR</sequence>
<dbReference type="PATRIC" id="fig|1461581.3.peg.1192"/>
<accession>A0A078ME72</accession>
<proteinExistence type="inferred from homology"/>
<dbReference type="AlphaFoldDB" id="A0A078ME72"/>
<gene>
    <name evidence="8" type="ORF">BN1049_01217</name>
</gene>
<evidence type="ECO:0000256" key="3">
    <source>
        <dbReference type="ARBA" id="ARBA00022679"/>
    </source>
</evidence>
<dbReference type="RefSeq" id="WP_044498842.1">
    <property type="nucleotide sequence ID" value="NZ_LK391969.1"/>
</dbReference>
<evidence type="ECO:0000256" key="5">
    <source>
        <dbReference type="ARBA" id="ARBA00022842"/>
    </source>
</evidence>
<evidence type="ECO:0000256" key="6">
    <source>
        <dbReference type="ARBA" id="ARBA00023229"/>
    </source>
</evidence>
<keyword evidence="4" id="KW-0479">Metal-binding</keyword>
<dbReference type="Pfam" id="PF00348">
    <property type="entry name" value="polyprenyl_synt"/>
    <property type="match status" value="1"/>
</dbReference>
<dbReference type="PANTHER" id="PTHR43281">
    <property type="entry name" value="FARNESYL DIPHOSPHATE SYNTHASE"/>
    <property type="match status" value="1"/>
</dbReference>
<keyword evidence="3 7" id="KW-0808">Transferase</keyword>
<dbReference type="InterPro" id="IPR033749">
    <property type="entry name" value="Polyprenyl_synt_CS"/>
</dbReference>
<dbReference type="InterPro" id="IPR000092">
    <property type="entry name" value="Polyprenyl_synt"/>
</dbReference>
<comment type="similarity">
    <text evidence="2 7">Belongs to the FPP/GGPP synthase family.</text>
</comment>
<name>A0A078ME72_9PSED</name>
<evidence type="ECO:0000256" key="2">
    <source>
        <dbReference type="ARBA" id="ARBA00006706"/>
    </source>
</evidence>
<reference evidence="8" key="1">
    <citation type="submission" date="2014-07" db="EMBL/GenBank/DDBJ databases">
        <authorList>
            <person name="Urmite Genomes Urmite Genomes"/>
        </authorList>
    </citation>
    <scope>NUCLEOTIDE SEQUENCE</scope>
    <source>
        <strain evidence="8">12M76_air</strain>
    </source>
</reference>